<feature type="compositionally biased region" description="Polar residues" evidence="1">
    <location>
        <begin position="1"/>
        <end position="14"/>
    </location>
</feature>
<reference evidence="2 3" key="1">
    <citation type="submission" date="2020-08" db="EMBL/GenBank/DDBJ databases">
        <title>Genomic Encyclopedia of Type Strains, Phase III (KMG-III): the genomes of soil and plant-associated and newly described type strains.</title>
        <authorList>
            <person name="Whitman W."/>
        </authorList>
    </citation>
    <scope>NUCLEOTIDE SEQUENCE [LARGE SCALE GENOMIC DNA]</scope>
    <source>
        <strain evidence="2 3">CECT 8305</strain>
    </source>
</reference>
<dbReference type="Gene3D" id="1.20.58.480">
    <property type="match status" value="1"/>
</dbReference>
<dbReference type="GO" id="GO:0019441">
    <property type="term" value="P:L-tryptophan catabolic process to kynurenine"/>
    <property type="evidence" value="ECO:0007669"/>
    <property type="project" value="InterPro"/>
</dbReference>
<name>A0A7W9Q869_9ACTN</name>
<gene>
    <name evidence="2" type="ORF">FHS42_002204</name>
</gene>
<dbReference type="SUPFAM" id="SSF140959">
    <property type="entry name" value="Indolic compounds 2,3-dioxygenase-like"/>
    <property type="match status" value="1"/>
</dbReference>
<dbReference type="EMBL" id="JACHJL010000004">
    <property type="protein sequence ID" value="MBB5935154.1"/>
    <property type="molecule type" value="Genomic_DNA"/>
</dbReference>
<evidence type="ECO:0000256" key="1">
    <source>
        <dbReference type="SAM" id="MobiDB-lite"/>
    </source>
</evidence>
<feature type="region of interest" description="Disordered" evidence="1">
    <location>
        <begin position="1"/>
        <end position="39"/>
    </location>
</feature>
<dbReference type="RefSeq" id="WP_184571303.1">
    <property type="nucleotide sequence ID" value="NZ_JACHJL010000004.1"/>
</dbReference>
<organism evidence="2 3">
    <name type="scientific">Streptomyces zagrosensis</name>
    <dbReference type="NCBI Taxonomy" id="1042984"/>
    <lineage>
        <taxon>Bacteria</taxon>
        <taxon>Bacillati</taxon>
        <taxon>Actinomycetota</taxon>
        <taxon>Actinomycetes</taxon>
        <taxon>Kitasatosporales</taxon>
        <taxon>Streptomycetaceae</taxon>
        <taxon>Streptomyces</taxon>
    </lineage>
</organism>
<feature type="compositionally biased region" description="Low complexity" evidence="1">
    <location>
        <begin position="15"/>
        <end position="27"/>
    </location>
</feature>
<sequence>MSAISTVADSTQPTAPAARAAGAVEGANTTGRAGASAEPGLRARGRAVAWREPVAPSWYELGERLAHGFLPARPPVRAMIGTWVQLDALAAEVALAPSQAAARALVARAEQAGELHALRVRVARLTPRNAEAAAMRVAVLTLACGWAHLDPMSPVHDAEVNAGLVELWSVLAHRLDHPNFVALPALALHNWAPARKPRRHLPIDQLARVERLVPVVRWSPKGEPLSRLDHFMLATTRLEARGVWLFRLAETLAHTLADLGPDAPATATALRRLARVLHTLRAQLAAEQRVVEAARVTDQQRTALAALVRAAAPGRRGGPAAGAGPGRVTDHGALPRVAAARPGGLLPGTLEPPVIQAAEAALGMGAYRLGESGRQSGRRHLPAAQRAWLTALERHCAPVRGLGTRGGPAAAAYHEARTSLITLRHSYAHLLHTAQALPPPSRAREVA</sequence>
<accession>A0A7W9Q869</accession>
<dbReference type="GO" id="GO:0046872">
    <property type="term" value="F:metal ion binding"/>
    <property type="evidence" value="ECO:0007669"/>
    <property type="project" value="InterPro"/>
</dbReference>
<dbReference type="InterPro" id="IPR037217">
    <property type="entry name" value="Trp/Indoleamine_2_3_dOase-like"/>
</dbReference>
<keyword evidence="3" id="KW-1185">Reference proteome</keyword>
<proteinExistence type="predicted"/>
<dbReference type="AlphaFoldDB" id="A0A7W9Q869"/>
<evidence type="ECO:0000313" key="2">
    <source>
        <dbReference type="EMBL" id="MBB5935154.1"/>
    </source>
</evidence>
<comment type="caution">
    <text evidence="2">The sequence shown here is derived from an EMBL/GenBank/DDBJ whole genome shotgun (WGS) entry which is preliminary data.</text>
</comment>
<dbReference type="GO" id="GO:0020037">
    <property type="term" value="F:heme binding"/>
    <property type="evidence" value="ECO:0007669"/>
    <property type="project" value="InterPro"/>
</dbReference>
<dbReference type="Proteomes" id="UP000588098">
    <property type="component" value="Unassembled WGS sequence"/>
</dbReference>
<evidence type="ECO:0000313" key="3">
    <source>
        <dbReference type="Proteomes" id="UP000588098"/>
    </source>
</evidence>
<protein>
    <submittedName>
        <fullName evidence="2">Uncharacterized protein</fullName>
    </submittedName>
</protein>